<reference evidence="6 7" key="1">
    <citation type="submission" date="2018-12" db="EMBL/GenBank/DDBJ databases">
        <authorList>
            <consortium name="Pathogen Informatics"/>
        </authorList>
    </citation>
    <scope>NUCLEOTIDE SEQUENCE [LARGE SCALE GENOMIC DNA]</scope>
    <source>
        <strain evidence="6 7">NCTC13098</strain>
    </source>
</reference>
<dbReference type="Proteomes" id="UP000274346">
    <property type="component" value="Chromosome"/>
</dbReference>
<keyword evidence="3 6" id="KW-0418">Kinase</keyword>
<feature type="region of interest" description="Disordered" evidence="4">
    <location>
        <begin position="77"/>
        <end position="107"/>
    </location>
</feature>
<dbReference type="InterPro" id="IPR050406">
    <property type="entry name" value="FGGY_Carb_Kinase"/>
</dbReference>
<evidence type="ECO:0000256" key="1">
    <source>
        <dbReference type="ARBA" id="ARBA00009156"/>
    </source>
</evidence>
<organism evidence="6 7">
    <name type="scientific">Raoultella terrigena</name>
    <name type="common">Klebsiella terrigena</name>
    <dbReference type="NCBI Taxonomy" id="577"/>
    <lineage>
        <taxon>Bacteria</taxon>
        <taxon>Pseudomonadati</taxon>
        <taxon>Pseudomonadota</taxon>
        <taxon>Gammaproteobacteria</taxon>
        <taxon>Enterobacterales</taxon>
        <taxon>Enterobacteriaceae</taxon>
        <taxon>Klebsiella/Raoultella group</taxon>
        <taxon>Raoultella</taxon>
    </lineage>
</organism>
<dbReference type="EC" id="2.7.1.17" evidence="6"/>
<evidence type="ECO:0000256" key="2">
    <source>
        <dbReference type="ARBA" id="ARBA00022679"/>
    </source>
</evidence>
<dbReference type="InterPro" id="IPR043129">
    <property type="entry name" value="ATPase_NBD"/>
</dbReference>
<evidence type="ECO:0000313" key="7">
    <source>
        <dbReference type="Proteomes" id="UP000274346"/>
    </source>
</evidence>
<dbReference type="SUPFAM" id="SSF53067">
    <property type="entry name" value="Actin-like ATPase domain"/>
    <property type="match status" value="1"/>
</dbReference>
<gene>
    <name evidence="6" type="primary">xylB_3</name>
    <name evidence="6" type="ORF">NCTC13098_02229</name>
</gene>
<dbReference type="KEGG" id="rtg:NCTC13098_02229"/>
<accession>A0A3P8M183</accession>
<comment type="similarity">
    <text evidence="1">Belongs to the FGGY kinase family.</text>
</comment>
<evidence type="ECO:0000256" key="3">
    <source>
        <dbReference type="ARBA" id="ARBA00022777"/>
    </source>
</evidence>
<dbReference type="InterPro" id="IPR018484">
    <property type="entry name" value="FGGY_N"/>
</dbReference>
<keyword evidence="2 6" id="KW-0808">Transferase</keyword>
<dbReference type="Pfam" id="PF00370">
    <property type="entry name" value="FGGY_N"/>
    <property type="match status" value="1"/>
</dbReference>
<dbReference type="AlphaFoldDB" id="A0A3P8M183"/>
<name>A0A3P8M183_RAOTE</name>
<evidence type="ECO:0000259" key="5">
    <source>
        <dbReference type="Pfam" id="PF00370"/>
    </source>
</evidence>
<feature type="domain" description="Carbohydrate kinase FGGY N-terminal" evidence="5">
    <location>
        <begin position="12"/>
        <end position="78"/>
    </location>
</feature>
<dbReference type="Gene3D" id="3.30.420.40">
    <property type="match status" value="1"/>
</dbReference>
<proteinExistence type="inferred from homology"/>
<dbReference type="PANTHER" id="PTHR43095:SF6">
    <property type="entry name" value="XYLULOSE KINASE"/>
    <property type="match status" value="1"/>
</dbReference>
<dbReference type="GO" id="GO:0004856">
    <property type="term" value="F:D-xylulokinase activity"/>
    <property type="evidence" value="ECO:0007669"/>
    <property type="project" value="UniProtKB-EC"/>
</dbReference>
<dbReference type="PANTHER" id="PTHR43095">
    <property type="entry name" value="SUGAR KINASE"/>
    <property type="match status" value="1"/>
</dbReference>
<evidence type="ECO:0000313" key="6">
    <source>
        <dbReference type="EMBL" id="VDR25896.1"/>
    </source>
</evidence>
<sequence>MTTLREKCGPHWSAIKAIGLSGQMHGAVLLDERGEVIRPAILWNDTRCADECRELEEAAPELHQVAGNLAMPGFTAPKAAVGAPPRAGQLPAHGDGDAAEGLSPLTE</sequence>
<evidence type="ECO:0000256" key="4">
    <source>
        <dbReference type="SAM" id="MobiDB-lite"/>
    </source>
</evidence>
<protein>
    <submittedName>
        <fullName evidence="6">Xylulose kinase</fullName>
        <ecNumber evidence="6">2.7.1.17</ecNumber>
    </submittedName>
</protein>
<dbReference type="EMBL" id="LR131271">
    <property type="protein sequence ID" value="VDR25896.1"/>
    <property type="molecule type" value="Genomic_DNA"/>
</dbReference>